<gene>
    <name evidence="2" type="ORF">NECHADRAFT_88707</name>
</gene>
<dbReference type="OrthoDB" id="5106889at2759"/>
<keyword evidence="3" id="KW-1185">Reference proteome</keyword>
<reference evidence="2 3" key="1">
    <citation type="journal article" date="2009" name="PLoS Genet.">
        <title>The genome of Nectria haematococca: contribution of supernumerary chromosomes to gene expansion.</title>
        <authorList>
            <person name="Coleman J.J."/>
            <person name="Rounsley S.D."/>
            <person name="Rodriguez-Carres M."/>
            <person name="Kuo A."/>
            <person name="Wasmann C.C."/>
            <person name="Grimwood J."/>
            <person name="Schmutz J."/>
            <person name="Taga M."/>
            <person name="White G.J."/>
            <person name="Zhou S."/>
            <person name="Schwartz D.C."/>
            <person name="Freitag M."/>
            <person name="Ma L.J."/>
            <person name="Danchin E.G."/>
            <person name="Henrissat B."/>
            <person name="Coutinho P.M."/>
            <person name="Nelson D.R."/>
            <person name="Straney D."/>
            <person name="Napoli C.A."/>
            <person name="Barker B.M."/>
            <person name="Gribskov M."/>
            <person name="Rep M."/>
            <person name="Kroken S."/>
            <person name="Molnar I."/>
            <person name="Rensing C."/>
            <person name="Kennell J.C."/>
            <person name="Zamora J."/>
            <person name="Farman M.L."/>
            <person name="Selker E.U."/>
            <person name="Salamov A."/>
            <person name="Shapiro H."/>
            <person name="Pangilinan J."/>
            <person name="Lindquist E."/>
            <person name="Lamers C."/>
            <person name="Grigoriev I.V."/>
            <person name="Geiser D.M."/>
            <person name="Covert S.F."/>
            <person name="Temporini E."/>
            <person name="Vanetten H.D."/>
        </authorList>
    </citation>
    <scope>NUCLEOTIDE SEQUENCE [LARGE SCALE GENOMIC DNA]</scope>
    <source>
        <strain evidence="3">ATCC MYA-4622 / CBS 123669 / FGSC 9596 / NRRL 45880 / 77-13-4</strain>
    </source>
</reference>
<dbReference type="EMBL" id="GG698966">
    <property type="protein sequence ID" value="EEU34477.1"/>
    <property type="molecule type" value="Genomic_DNA"/>
</dbReference>
<dbReference type="VEuPathDB" id="FungiDB:NECHADRAFT_88707"/>
<accession>C7ZNC6</accession>
<feature type="region of interest" description="Disordered" evidence="1">
    <location>
        <begin position="159"/>
        <end position="179"/>
    </location>
</feature>
<dbReference type="HOGENOM" id="CLU_1332254_0_0_1"/>
<organism evidence="2 3">
    <name type="scientific">Fusarium vanettenii (strain ATCC MYA-4622 / CBS 123669 / FGSC 9596 / NRRL 45880 / 77-13-4)</name>
    <name type="common">Fusarium solani subsp. pisi</name>
    <dbReference type="NCBI Taxonomy" id="660122"/>
    <lineage>
        <taxon>Eukaryota</taxon>
        <taxon>Fungi</taxon>
        <taxon>Dikarya</taxon>
        <taxon>Ascomycota</taxon>
        <taxon>Pezizomycotina</taxon>
        <taxon>Sordariomycetes</taxon>
        <taxon>Hypocreomycetidae</taxon>
        <taxon>Hypocreales</taxon>
        <taxon>Nectriaceae</taxon>
        <taxon>Fusarium</taxon>
        <taxon>Fusarium solani species complex</taxon>
        <taxon>Fusarium vanettenii</taxon>
    </lineage>
</organism>
<evidence type="ECO:0000313" key="2">
    <source>
        <dbReference type="EMBL" id="EEU34477.1"/>
    </source>
</evidence>
<sequence length="206" mass="22758">MAMQHQIDRNKAATCNDLIAKLGYQAGRRLQKHRRFTRNQNHALDLPNPFSPFFTVTAQDVLAKLNRRVVLVAADHCNINRGRADERGDNNRNVLKGFKALISNIQSKAVDFGALTNPPAGWIRASGHHFASDDEAVNPLRAGLPQPVKAINKTYDTGLSSSRWRSNKSDALPDRSQLSLDDGADLSRVAKAIQRKSRRGGDGKLV</sequence>
<name>C7ZNC6_FUSV7</name>
<dbReference type="GeneID" id="9678012"/>
<dbReference type="Proteomes" id="UP000005206">
    <property type="component" value="Chromosome 15"/>
</dbReference>
<dbReference type="AlphaFoldDB" id="C7ZNC6"/>
<protein>
    <submittedName>
        <fullName evidence="2">Uncharacterized protein</fullName>
    </submittedName>
</protein>
<dbReference type="KEGG" id="nhe:NECHADRAFT_88707"/>
<dbReference type="InParanoid" id="C7ZNC6"/>
<dbReference type="RefSeq" id="XP_003040190.1">
    <property type="nucleotide sequence ID" value="XM_003040144.1"/>
</dbReference>
<evidence type="ECO:0000256" key="1">
    <source>
        <dbReference type="SAM" id="MobiDB-lite"/>
    </source>
</evidence>
<proteinExistence type="predicted"/>
<evidence type="ECO:0000313" key="3">
    <source>
        <dbReference type="Proteomes" id="UP000005206"/>
    </source>
</evidence>